<dbReference type="AlphaFoldDB" id="A0A1H6V971"/>
<sequence length="153" mass="17187">MIYCRKCGAQLKDNAKFCDSCGCEVVKIKQISYADQYKAKKHANRSTTLQKSMHKKDEKNPYIAASIVAVMMALILAMFPWNLIGKGIGTSLAMRIAVILLALLGDYHITKAKQVNNLIFSKYGYRVKENIVSFINVIAVFVTIMGMFALFTY</sequence>
<reference evidence="4" key="1">
    <citation type="submission" date="2016-10" db="EMBL/GenBank/DDBJ databases">
        <authorList>
            <person name="Varghese N."/>
        </authorList>
    </citation>
    <scope>NUCLEOTIDE SEQUENCE [LARGE SCALE GENOMIC DNA]</scope>
    <source>
        <strain evidence="4">DSM 20406</strain>
    </source>
</reference>
<feature type="transmembrane region" description="Helical" evidence="1">
    <location>
        <begin position="92"/>
        <end position="110"/>
    </location>
</feature>
<evidence type="ECO:0000256" key="1">
    <source>
        <dbReference type="SAM" id="Phobius"/>
    </source>
</evidence>
<name>A0A1H6V971_9FIRM</name>
<keyword evidence="1" id="KW-0472">Membrane</keyword>
<evidence type="ECO:0000259" key="2">
    <source>
        <dbReference type="Pfam" id="PF13240"/>
    </source>
</evidence>
<proteinExistence type="predicted"/>
<organism evidence="3 4">
    <name type="scientific">Sharpea azabuensis</name>
    <dbReference type="NCBI Taxonomy" id="322505"/>
    <lineage>
        <taxon>Bacteria</taxon>
        <taxon>Bacillati</taxon>
        <taxon>Bacillota</taxon>
        <taxon>Erysipelotrichia</taxon>
        <taxon>Erysipelotrichales</taxon>
        <taxon>Coprobacillaceae</taxon>
        <taxon>Sharpea</taxon>
    </lineage>
</organism>
<protein>
    <submittedName>
        <fullName evidence="3">Zinc-ribbon domain-containing protein</fullName>
    </submittedName>
</protein>
<gene>
    <name evidence="3" type="ORF">SAMN04487834_104414</name>
</gene>
<dbReference type="Pfam" id="PF13240">
    <property type="entry name" value="Zn_Ribbon_1"/>
    <property type="match status" value="1"/>
</dbReference>
<dbReference type="EMBL" id="FNYK01000044">
    <property type="protein sequence ID" value="SEJ01153.1"/>
    <property type="molecule type" value="Genomic_DNA"/>
</dbReference>
<feature type="transmembrane region" description="Helical" evidence="1">
    <location>
        <begin position="61"/>
        <end position="80"/>
    </location>
</feature>
<dbReference type="InterPro" id="IPR026870">
    <property type="entry name" value="Zinc_ribbon_dom"/>
</dbReference>
<dbReference type="STRING" id="322505.SAMN04487836_10331"/>
<dbReference type="eggNOG" id="ENOG5032PXU">
    <property type="taxonomic scope" value="Bacteria"/>
</dbReference>
<keyword evidence="1" id="KW-0812">Transmembrane</keyword>
<feature type="transmembrane region" description="Helical" evidence="1">
    <location>
        <begin position="131"/>
        <end position="151"/>
    </location>
</feature>
<keyword evidence="4" id="KW-1185">Reference proteome</keyword>
<evidence type="ECO:0000313" key="3">
    <source>
        <dbReference type="EMBL" id="SEJ01153.1"/>
    </source>
</evidence>
<keyword evidence="1" id="KW-1133">Transmembrane helix</keyword>
<feature type="domain" description="Zinc-ribbon" evidence="2">
    <location>
        <begin position="3"/>
        <end position="24"/>
    </location>
</feature>
<accession>A0A1H6V971</accession>
<evidence type="ECO:0000313" key="4">
    <source>
        <dbReference type="Proteomes" id="UP000183028"/>
    </source>
</evidence>
<dbReference type="Proteomes" id="UP000183028">
    <property type="component" value="Unassembled WGS sequence"/>
</dbReference>
<dbReference type="RefSeq" id="WP_238585100.1">
    <property type="nucleotide sequence ID" value="NZ_FNYK01000044.1"/>
</dbReference>